<feature type="region of interest" description="Disordered" evidence="1">
    <location>
        <begin position="114"/>
        <end position="145"/>
    </location>
</feature>
<feature type="compositionally biased region" description="Acidic residues" evidence="1">
    <location>
        <begin position="60"/>
        <end position="70"/>
    </location>
</feature>
<accession>A0ABR3JYY4</accession>
<evidence type="ECO:0000313" key="3">
    <source>
        <dbReference type="EMBL" id="KAL0960756.1"/>
    </source>
</evidence>
<proteinExistence type="predicted"/>
<feature type="compositionally biased region" description="Polar residues" evidence="1">
    <location>
        <begin position="117"/>
        <end position="130"/>
    </location>
</feature>
<comment type="caution">
    <text evidence="3">The sequence shown here is derived from an EMBL/GenBank/DDBJ whole genome shotgun (WGS) entry which is preliminary data.</text>
</comment>
<evidence type="ECO:0000313" key="4">
    <source>
        <dbReference type="Proteomes" id="UP001556367"/>
    </source>
</evidence>
<sequence>MTLRAEHQHSLSRITAPPRPQENRKLVRRVGHVPPSTSPLRRVAHEHHQDRVTSNQQTVENEDDDNDIFDQDEYGDIDPAAENLDYNDPPREIPEPLYRNAHPDFEPFARNYRRSAGRTSTSDPSLSTIPSKRPAGSFTQPETTTRLRHAHVTVGPSGSRGRVLVRDMDTLGKTLSEDSNESFRGLISTSIPYPTRDEERDGALRVWNTAAARRGLLVELEEEIAKLIAARGPQVRGELKTKACPIVEVLYGLNSCTDVREKRDKVEALLTRASFIYKEPDARKGIYAHDAIQMVINNMWFADKGDEGIKLSCFGDGGDGIPLVTIALVLTVIENVLDEWITGKHIHIAFSSTSYKSKYEAHLNYLNEFAIHTKDAGIVPTIRKRLLKLARTHAKVDETVSQVKPGLDMSDFEAARLEWEANGVAADDL</sequence>
<evidence type="ECO:0000259" key="2">
    <source>
        <dbReference type="Pfam" id="PF20149"/>
    </source>
</evidence>
<dbReference type="EMBL" id="JASNQZ010000001">
    <property type="protein sequence ID" value="KAL0960756.1"/>
    <property type="molecule type" value="Genomic_DNA"/>
</dbReference>
<dbReference type="InterPro" id="IPR045341">
    <property type="entry name" value="DUF6532"/>
</dbReference>
<dbReference type="Proteomes" id="UP001556367">
    <property type="component" value="Unassembled WGS sequence"/>
</dbReference>
<gene>
    <name evidence="3" type="ORF">HGRIS_005778</name>
</gene>
<feature type="region of interest" description="Disordered" evidence="1">
    <location>
        <begin position="1"/>
        <end position="70"/>
    </location>
</feature>
<dbReference type="Pfam" id="PF20149">
    <property type="entry name" value="DUF6532"/>
    <property type="match status" value="1"/>
</dbReference>
<name>A0ABR3JYY4_9AGAR</name>
<evidence type="ECO:0000256" key="1">
    <source>
        <dbReference type="SAM" id="MobiDB-lite"/>
    </source>
</evidence>
<feature type="domain" description="DUF6532" evidence="2">
    <location>
        <begin position="180"/>
        <end position="369"/>
    </location>
</feature>
<organism evidence="3 4">
    <name type="scientific">Hohenbuehelia grisea</name>
    <dbReference type="NCBI Taxonomy" id="104357"/>
    <lineage>
        <taxon>Eukaryota</taxon>
        <taxon>Fungi</taxon>
        <taxon>Dikarya</taxon>
        <taxon>Basidiomycota</taxon>
        <taxon>Agaricomycotina</taxon>
        <taxon>Agaricomycetes</taxon>
        <taxon>Agaricomycetidae</taxon>
        <taxon>Agaricales</taxon>
        <taxon>Pleurotineae</taxon>
        <taxon>Pleurotaceae</taxon>
        <taxon>Hohenbuehelia</taxon>
    </lineage>
</organism>
<protein>
    <recommendedName>
        <fullName evidence="2">DUF6532 domain-containing protein</fullName>
    </recommendedName>
</protein>
<reference evidence="4" key="1">
    <citation type="submission" date="2024-06" db="EMBL/GenBank/DDBJ databases">
        <title>Multi-omics analyses provide insights into the biosynthesis of the anticancer antibiotic pleurotin in Hohenbuehelia grisea.</title>
        <authorList>
            <person name="Weaver J.A."/>
            <person name="Alberti F."/>
        </authorList>
    </citation>
    <scope>NUCLEOTIDE SEQUENCE [LARGE SCALE GENOMIC DNA]</scope>
    <source>
        <strain evidence="4">T-177</strain>
    </source>
</reference>
<keyword evidence="4" id="KW-1185">Reference proteome</keyword>